<dbReference type="AlphaFoldDB" id="A0AAN8VGF1"/>
<dbReference type="InterPro" id="IPR015712">
    <property type="entry name" value="DNA-dir_RNA_pol_su2"/>
</dbReference>
<evidence type="ECO:0000256" key="3">
    <source>
        <dbReference type="ARBA" id="ARBA00022478"/>
    </source>
</evidence>
<dbReference type="GO" id="GO:0006351">
    <property type="term" value="P:DNA-templated transcription"/>
    <property type="evidence" value="ECO:0007669"/>
    <property type="project" value="InterPro"/>
</dbReference>
<dbReference type="GO" id="GO:0000428">
    <property type="term" value="C:DNA-directed RNA polymerase complex"/>
    <property type="evidence" value="ECO:0007669"/>
    <property type="project" value="UniProtKB-KW"/>
</dbReference>
<organism evidence="10 11">
    <name type="scientific">Dillenia turbinata</name>
    <dbReference type="NCBI Taxonomy" id="194707"/>
    <lineage>
        <taxon>Eukaryota</taxon>
        <taxon>Viridiplantae</taxon>
        <taxon>Streptophyta</taxon>
        <taxon>Embryophyta</taxon>
        <taxon>Tracheophyta</taxon>
        <taxon>Spermatophyta</taxon>
        <taxon>Magnoliopsida</taxon>
        <taxon>eudicotyledons</taxon>
        <taxon>Gunneridae</taxon>
        <taxon>Pentapetalae</taxon>
        <taxon>Dilleniales</taxon>
        <taxon>Dilleniaceae</taxon>
        <taxon>Dillenia</taxon>
    </lineage>
</organism>
<comment type="similarity">
    <text evidence="1 7">Belongs to the RNA polymerase beta chain family.</text>
</comment>
<keyword evidence="11" id="KW-1185">Reference proteome</keyword>
<accession>A0AAN8VGF1</accession>
<keyword evidence="4" id="KW-0808">Transferase</keyword>
<dbReference type="GO" id="GO:0003899">
    <property type="term" value="F:DNA-directed RNA polymerase activity"/>
    <property type="evidence" value="ECO:0007669"/>
    <property type="project" value="UniProtKB-EC"/>
</dbReference>
<comment type="caution">
    <text evidence="10">The sequence shown here is derived from an EMBL/GenBank/DDBJ whole genome shotgun (WGS) entry which is preliminary data.</text>
</comment>
<evidence type="ECO:0000313" key="11">
    <source>
        <dbReference type="Proteomes" id="UP001370490"/>
    </source>
</evidence>
<feature type="domain" description="RNA polymerase Rpb2" evidence="9">
    <location>
        <begin position="2"/>
        <end position="45"/>
    </location>
</feature>
<dbReference type="Pfam" id="PF04565">
    <property type="entry name" value="RNA_pol_Rpb2_3"/>
    <property type="match status" value="1"/>
</dbReference>
<proteinExistence type="inferred from homology"/>
<sequence>MVHGRKSSYLGPGGLTGRTASFRIRDIHPSHYGRICPIDTSEGINKPATEDPVNDNRNYNSSKMAKFVIGPIRACCPTEQAPRHKHMKSGEDKIKKRQTNS</sequence>
<dbReference type="Gene3D" id="3.90.1100.10">
    <property type="match status" value="1"/>
</dbReference>
<dbReference type="EC" id="2.7.7.6" evidence="2"/>
<dbReference type="GO" id="GO:0003677">
    <property type="term" value="F:DNA binding"/>
    <property type="evidence" value="ECO:0007669"/>
    <property type="project" value="InterPro"/>
</dbReference>
<keyword evidence="5" id="KW-0548">Nucleotidyltransferase</keyword>
<dbReference type="EMBL" id="JBAMMX010000008">
    <property type="protein sequence ID" value="KAK6934598.1"/>
    <property type="molecule type" value="Genomic_DNA"/>
</dbReference>
<keyword evidence="6" id="KW-0804">Transcription</keyword>
<dbReference type="PANTHER" id="PTHR20856">
    <property type="entry name" value="DNA-DIRECTED RNA POLYMERASE I SUBUNIT 2"/>
    <property type="match status" value="1"/>
</dbReference>
<gene>
    <name evidence="10" type="ORF">RJ641_034753</name>
</gene>
<evidence type="ECO:0000256" key="7">
    <source>
        <dbReference type="RuleBase" id="RU000434"/>
    </source>
</evidence>
<evidence type="ECO:0000256" key="1">
    <source>
        <dbReference type="ARBA" id="ARBA00006835"/>
    </source>
</evidence>
<evidence type="ECO:0000256" key="6">
    <source>
        <dbReference type="ARBA" id="ARBA00023163"/>
    </source>
</evidence>
<dbReference type="InterPro" id="IPR007645">
    <property type="entry name" value="RNA_pol_Rpb2_3"/>
</dbReference>
<evidence type="ECO:0000256" key="5">
    <source>
        <dbReference type="ARBA" id="ARBA00022695"/>
    </source>
</evidence>
<dbReference type="Proteomes" id="UP001370490">
    <property type="component" value="Unassembled WGS sequence"/>
</dbReference>
<evidence type="ECO:0000259" key="9">
    <source>
        <dbReference type="Pfam" id="PF04565"/>
    </source>
</evidence>
<evidence type="ECO:0000256" key="2">
    <source>
        <dbReference type="ARBA" id="ARBA00012418"/>
    </source>
</evidence>
<evidence type="ECO:0000313" key="10">
    <source>
        <dbReference type="EMBL" id="KAK6934598.1"/>
    </source>
</evidence>
<reference evidence="10 11" key="1">
    <citation type="submission" date="2023-12" db="EMBL/GenBank/DDBJ databases">
        <title>A high-quality genome assembly for Dillenia turbinata (Dilleniales).</title>
        <authorList>
            <person name="Chanderbali A."/>
        </authorList>
    </citation>
    <scope>NUCLEOTIDE SEQUENCE [LARGE SCALE GENOMIC DNA]</scope>
    <source>
        <strain evidence="10">LSX21</strain>
        <tissue evidence="10">Leaf</tissue>
    </source>
</reference>
<dbReference type="SUPFAM" id="SSF64484">
    <property type="entry name" value="beta and beta-prime subunits of DNA dependent RNA-polymerase"/>
    <property type="match status" value="1"/>
</dbReference>
<protein>
    <recommendedName>
        <fullName evidence="2">DNA-directed RNA polymerase</fullName>
        <ecNumber evidence="2">2.7.7.6</ecNumber>
    </recommendedName>
</protein>
<evidence type="ECO:0000256" key="8">
    <source>
        <dbReference type="SAM" id="MobiDB-lite"/>
    </source>
</evidence>
<dbReference type="GO" id="GO:0032549">
    <property type="term" value="F:ribonucleoside binding"/>
    <property type="evidence" value="ECO:0007669"/>
    <property type="project" value="InterPro"/>
</dbReference>
<feature type="region of interest" description="Disordered" evidence="8">
    <location>
        <begin position="79"/>
        <end position="101"/>
    </location>
</feature>
<name>A0AAN8VGF1_9MAGN</name>
<feature type="region of interest" description="Disordered" evidence="8">
    <location>
        <begin position="38"/>
        <end position="58"/>
    </location>
</feature>
<keyword evidence="3" id="KW-0240">DNA-directed RNA polymerase</keyword>
<evidence type="ECO:0000256" key="4">
    <source>
        <dbReference type="ARBA" id="ARBA00022679"/>
    </source>
</evidence>